<dbReference type="SUPFAM" id="SSF52091">
    <property type="entry name" value="SpoIIaa-like"/>
    <property type="match status" value="1"/>
</dbReference>
<evidence type="ECO:0000313" key="2">
    <source>
        <dbReference type="EMBL" id="AZS49470.1"/>
    </source>
</evidence>
<evidence type="ECO:0000313" key="3">
    <source>
        <dbReference type="Proteomes" id="UP000273143"/>
    </source>
</evidence>
<dbReference type="Pfam" id="PF01740">
    <property type="entry name" value="STAS"/>
    <property type="match status" value="1"/>
</dbReference>
<dbReference type="PANTHER" id="PTHR33495">
    <property type="entry name" value="ANTI-SIGMA FACTOR ANTAGONIST TM_1081-RELATED-RELATED"/>
    <property type="match status" value="1"/>
</dbReference>
<dbReference type="RefSeq" id="WP_109703454.1">
    <property type="nucleotide sequence ID" value="NZ_CP029822.1"/>
</dbReference>
<gene>
    <name evidence="2" type="ORF">DM558_01170</name>
</gene>
<dbReference type="PIRSF" id="PIRSF029548">
    <property type="entry name" value="UCP029548"/>
    <property type="match status" value="1"/>
</dbReference>
<feature type="domain" description="STAS" evidence="1">
    <location>
        <begin position="8"/>
        <end position="126"/>
    </location>
</feature>
<protein>
    <submittedName>
        <fullName evidence="2">Anti-sigma factor antagonist</fullName>
    </submittedName>
</protein>
<name>A0A3Q9JHD1_9GAMM</name>
<dbReference type="InterPro" id="IPR014557">
    <property type="entry name" value="UCP029548_STAS-type"/>
</dbReference>
<dbReference type="GO" id="GO:0043856">
    <property type="term" value="F:anti-sigma factor antagonist activity"/>
    <property type="evidence" value="ECO:0007669"/>
    <property type="project" value="TreeGrafter"/>
</dbReference>
<dbReference type="InterPro" id="IPR002645">
    <property type="entry name" value="STAS_dom"/>
</dbReference>
<keyword evidence="3" id="KW-1185">Reference proteome</keyword>
<reference evidence="3" key="1">
    <citation type="submission" date="2018-06" db="EMBL/GenBank/DDBJ databases">
        <title>Complete genome of Pseudomonas insecticola strain QZS01.</title>
        <authorList>
            <person name="Wang J."/>
            <person name="Su Q."/>
        </authorList>
    </citation>
    <scope>NUCLEOTIDE SEQUENCE [LARGE SCALE GENOMIC DNA]</scope>
    <source>
        <strain evidence="3">QZS01</strain>
    </source>
</reference>
<dbReference type="Gene3D" id="3.30.750.24">
    <property type="entry name" value="STAS domain"/>
    <property type="match status" value="1"/>
</dbReference>
<accession>A0A3Q9JHD1</accession>
<organism evidence="2 3">
    <name type="scientific">Entomomonas moraniae</name>
    <dbReference type="NCBI Taxonomy" id="2213226"/>
    <lineage>
        <taxon>Bacteria</taxon>
        <taxon>Pseudomonadati</taxon>
        <taxon>Pseudomonadota</taxon>
        <taxon>Gammaproteobacteria</taxon>
        <taxon>Pseudomonadales</taxon>
        <taxon>Pseudomonadaceae</taxon>
        <taxon>Entomomonas</taxon>
    </lineage>
</organism>
<evidence type="ECO:0000259" key="1">
    <source>
        <dbReference type="PROSITE" id="PS50801"/>
    </source>
</evidence>
<dbReference type="EMBL" id="CP029822">
    <property type="protein sequence ID" value="AZS49470.1"/>
    <property type="molecule type" value="Genomic_DNA"/>
</dbReference>
<dbReference type="InterPro" id="IPR036513">
    <property type="entry name" value="STAS_dom_sf"/>
</dbReference>
<proteinExistence type="predicted"/>
<sequence length="163" mass="18026">MSIDHSTGKIQYTEQGEMFILKLTGEVRLTLCTALDTAVSKLFAEKKFKAVTLDLTEAISLDSTTLGLLAKLSILAKQSIDQLPVIETSNQDIIRLLDSMGIATAFNIIEGRKNDWHNLKDLASDICSEAFVKEKVLEAHKILMDVNDNNKAAFKDLVKTLEA</sequence>
<dbReference type="CDD" id="cd07043">
    <property type="entry name" value="STAS_anti-anti-sigma_factors"/>
    <property type="match status" value="1"/>
</dbReference>
<dbReference type="KEGG" id="emo:DM558_01170"/>
<dbReference type="AlphaFoldDB" id="A0A3Q9JHD1"/>
<dbReference type="PANTHER" id="PTHR33495:SF2">
    <property type="entry name" value="ANTI-SIGMA FACTOR ANTAGONIST TM_1081-RELATED"/>
    <property type="match status" value="1"/>
</dbReference>
<dbReference type="PROSITE" id="PS50801">
    <property type="entry name" value="STAS"/>
    <property type="match status" value="1"/>
</dbReference>
<dbReference type="Proteomes" id="UP000273143">
    <property type="component" value="Chromosome"/>
</dbReference>